<dbReference type="OMA" id="GNTEHQF"/>
<evidence type="ECO:0000259" key="2">
    <source>
        <dbReference type="SMART" id="SM01287"/>
    </source>
</evidence>
<dbReference type="OrthoDB" id="498543at2759"/>
<dbReference type="InterPro" id="IPR011993">
    <property type="entry name" value="PH-like_dom_sf"/>
</dbReference>
<dbReference type="GO" id="GO:0042393">
    <property type="term" value="F:histone binding"/>
    <property type="evidence" value="ECO:0007669"/>
    <property type="project" value="TreeGrafter"/>
</dbReference>
<dbReference type="PANTHER" id="PTHR45849:SF1">
    <property type="entry name" value="FACT COMPLEX SUBUNIT SSRP1"/>
    <property type="match status" value="1"/>
</dbReference>
<name>A0A1U7LHX3_NEOID</name>
<comment type="caution">
    <text evidence="3">The sequence shown here is derived from an EMBL/GenBank/DDBJ whole genome shotgun (WGS) entry which is preliminary data.</text>
</comment>
<dbReference type="SMART" id="SM01287">
    <property type="entry name" value="Rtt106"/>
    <property type="match status" value="1"/>
</dbReference>
<dbReference type="InterPro" id="IPR050454">
    <property type="entry name" value="RTT106/SSRP1_HistChap/FACT"/>
</dbReference>
<proteinExistence type="predicted"/>
<evidence type="ECO:0000313" key="4">
    <source>
        <dbReference type="Proteomes" id="UP000186594"/>
    </source>
</evidence>
<dbReference type="Gene3D" id="2.30.29.30">
    <property type="entry name" value="Pleckstrin-homology domain (PH domain)/Phosphotyrosine-binding domain (PTB)"/>
    <property type="match status" value="1"/>
</dbReference>
<feature type="domain" description="Histone chaperone RTT106/FACT complex subunit SPT16-like middle" evidence="2">
    <location>
        <begin position="1"/>
        <end position="73"/>
    </location>
</feature>
<dbReference type="AlphaFoldDB" id="A0A1U7LHX3"/>
<dbReference type="GO" id="GO:0031491">
    <property type="term" value="F:nucleosome binding"/>
    <property type="evidence" value="ECO:0007669"/>
    <property type="project" value="TreeGrafter"/>
</dbReference>
<feature type="region of interest" description="Disordered" evidence="1">
    <location>
        <begin position="88"/>
        <end position="150"/>
    </location>
</feature>
<dbReference type="GO" id="GO:0035101">
    <property type="term" value="C:FACT complex"/>
    <property type="evidence" value="ECO:0007669"/>
    <property type="project" value="TreeGrafter"/>
</dbReference>
<gene>
    <name evidence="3" type="ORF">NEOLI_005354</name>
</gene>
<dbReference type="Proteomes" id="UP000186594">
    <property type="component" value="Unassembled WGS sequence"/>
</dbReference>
<reference evidence="3 4" key="1">
    <citation type="submission" date="2016-04" db="EMBL/GenBank/DDBJ databases">
        <title>Evolutionary innovation and constraint leading to complex multicellularity in the Ascomycota.</title>
        <authorList>
            <person name="Cisse O."/>
            <person name="Nguyen A."/>
            <person name="Hewitt D.A."/>
            <person name="Jedd G."/>
            <person name="Stajich J.E."/>
        </authorList>
    </citation>
    <scope>NUCLEOTIDE SEQUENCE [LARGE SCALE GENOMIC DNA]</scope>
    <source>
        <strain evidence="3 4">DAH-3</strain>
    </source>
</reference>
<feature type="compositionally biased region" description="Acidic residues" evidence="1">
    <location>
        <begin position="112"/>
        <end position="136"/>
    </location>
</feature>
<dbReference type="EMBL" id="LXFE01003688">
    <property type="protein sequence ID" value="OLL22228.1"/>
    <property type="molecule type" value="Genomic_DNA"/>
</dbReference>
<feature type="non-terminal residue" evidence="3">
    <location>
        <position position="1"/>
    </location>
</feature>
<dbReference type="PANTHER" id="PTHR45849">
    <property type="entry name" value="FACT COMPLEX SUBUNIT SSRP1"/>
    <property type="match status" value="1"/>
</dbReference>
<dbReference type="InterPro" id="IPR013719">
    <property type="entry name" value="RTT106/SPT16-like_middle_dom"/>
</dbReference>
<dbReference type="STRING" id="1198029.A0A1U7LHX3"/>
<dbReference type="SUPFAM" id="SSF50729">
    <property type="entry name" value="PH domain-like"/>
    <property type="match status" value="1"/>
</dbReference>
<keyword evidence="4" id="KW-1185">Reference proteome</keyword>
<organism evidence="3 4">
    <name type="scientific">Neolecta irregularis (strain DAH-3)</name>
    <dbReference type="NCBI Taxonomy" id="1198029"/>
    <lineage>
        <taxon>Eukaryota</taxon>
        <taxon>Fungi</taxon>
        <taxon>Dikarya</taxon>
        <taxon>Ascomycota</taxon>
        <taxon>Taphrinomycotina</taxon>
        <taxon>Neolectales</taxon>
        <taxon>Neolectaceae</taxon>
        <taxon>Neolecta</taxon>
    </lineage>
</organism>
<dbReference type="Pfam" id="PF08512">
    <property type="entry name" value="Rttp106-like_middle"/>
    <property type="match status" value="1"/>
</dbReference>
<accession>A0A1U7LHX3</accession>
<sequence length="150" mass="16354">FIPKPPIFIPLTEVIAITLSRAGSGAAASATKTFDMTFQLKGNTEHQFSNVNREEQTPLEDYFKNKNIKVRNDLDEDSSALMAAVLDAEISDGDSSEDDRPNIRSPGAVGANDEDDSVDDDFQGESESDIAEEYDSEANPSTNGDEMDEE</sequence>
<evidence type="ECO:0000313" key="3">
    <source>
        <dbReference type="EMBL" id="OLL22228.1"/>
    </source>
</evidence>
<protein>
    <submittedName>
        <fullName evidence="3">FACT complex subunit pob3</fullName>
    </submittedName>
</protein>
<evidence type="ECO:0000256" key="1">
    <source>
        <dbReference type="SAM" id="MobiDB-lite"/>
    </source>
</evidence>